<proteinExistence type="predicted"/>
<evidence type="ECO:0000313" key="2">
    <source>
        <dbReference type="EMBL" id="SJZ62117.1"/>
    </source>
</evidence>
<dbReference type="SUPFAM" id="SSF52833">
    <property type="entry name" value="Thioredoxin-like"/>
    <property type="match status" value="1"/>
</dbReference>
<accession>A0A1T4M5G7</accession>
<dbReference type="Proteomes" id="UP000190888">
    <property type="component" value="Unassembled WGS sequence"/>
</dbReference>
<dbReference type="AlphaFoldDB" id="A0A1T4M5G7"/>
<name>A0A1T4M5G7_9BACT</name>
<dbReference type="Gene3D" id="3.40.30.10">
    <property type="entry name" value="Glutaredoxin"/>
    <property type="match status" value="1"/>
</dbReference>
<dbReference type="InterPro" id="IPR036249">
    <property type="entry name" value="Thioredoxin-like_sf"/>
</dbReference>
<dbReference type="Pfam" id="PF00085">
    <property type="entry name" value="Thioredoxin"/>
    <property type="match status" value="1"/>
</dbReference>
<dbReference type="PROSITE" id="PS51352">
    <property type="entry name" value="THIOREDOXIN_2"/>
    <property type="match status" value="1"/>
</dbReference>
<evidence type="ECO:0000259" key="1">
    <source>
        <dbReference type="PROSITE" id="PS51352"/>
    </source>
</evidence>
<dbReference type="EMBL" id="FUWH01000003">
    <property type="protein sequence ID" value="SJZ62117.1"/>
    <property type="molecule type" value="Genomic_DNA"/>
</dbReference>
<sequence>MNYEVVSDSETKVLRGIISRQVIENDTAFAWFKNNMQLGMVDEEAAAIFKEKASSGISLMIFGGTWCHDSQNLLPKFYRMIDKSGFPEKNITLVVVDRNKTAPDNLHVKYNITNVPTFIVLKNGKETGRVVEYGKTGNIEKELADIVQGS</sequence>
<keyword evidence="3" id="KW-1185">Reference proteome</keyword>
<feature type="domain" description="Thioredoxin" evidence="1">
    <location>
        <begin position="1"/>
        <end position="150"/>
    </location>
</feature>
<gene>
    <name evidence="2" type="ORF">SAMN04488132_103174</name>
</gene>
<dbReference type="InterPro" id="IPR013766">
    <property type="entry name" value="Thioredoxin_domain"/>
</dbReference>
<organism evidence="2 3">
    <name type="scientific">Sediminibacterium ginsengisoli</name>
    <dbReference type="NCBI Taxonomy" id="413434"/>
    <lineage>
        <taxon>Bacteria</taxon>
        <taxon>Pseudomonadati</taxon>
        <taxon>Bacteroidota</taxon>
        <taxon>Chitinophagia</taxon>
        <taxon>Chitinophagales</taxon>
        <taxon>Chitinophagaceae</taxon>
        <taxon>Sediminibacterium</taxon>
    </lineage>
</organism>
<protein>
    <submittedName>
        <fullName evidence="2">Thioredoxin</fullName>
    </submittedName>
</protein>
<dbReference type="STRING" id="413434.SAMN04488132_103174"/>
<evidence type="ECO:0000313" key="3">
    <source>
        <dbReference type="Proteomes" id="UP000190888"/>
    </source>
</evidence>
<reference evidence="2 3" key="1">
    <citation type="submission" date="2017-02" db="EMBL/GenBank/DDBJ databases">
        <authorList>
            <person name="Peterson S.W."/>
        </authorList>
    </citation>
    <scope>NUCLEOTIDE SEQUENCE [LARGE SCALE GENOMIC DNA]</scope>
    <source>
        <strain evidence="2 3">DSM 22335</strain>
    </source>
</reference>
<dbReference type="CDD" id="cd02947">
    <property type="entry name" value="TRX_family"/>
    <property type="match status" value="1"/>
</dbReference>